<dbReference type="EMBL" id="BK015194">
    <property type="protein sequence ID" value="DAD95551.1"/>
    <property type="molecule type" value="Genomic_DNA"/>
</dbReference>
<organism evidence="1">
    <name type="scientific">Myoviridae sp. ctW7Z6</name>
    <dbReference type="NCBI Taxonomy" id="2826661"/>
    <lineage>
        <taxon>Viruses</taxon>
        <taxon>Duplodnaviria</taxon>
        <taxon>Heunggongvirae</taxon>
        <taxon>Uroviricota</taxon>
        <taxon>Caudoviricetes</taxon>
    </lineage>
</organism>
<accession>A0A8S5NMH1</accession>
<sequence>MGVTGVTTFKNPINKGKKRNTLKIKKCYLSVTNDKKVIQLTI</sequence>
<name>A0A8S5NMH1_9CAUD</name>
<proteinExistence type="predicted"/>
<reference evidence="1" key="1">
    <citation type="journal article" date="2021" name="Proc. Natl. Acad. Sci. U.S.A.">
        <title>A Catalog of Tens of Thousands of Viruses from Human Metagenomes Reveals Hidden Associations with Chronic Diseases.</title>
        <authorList>
            <person name="Tisza M.J."/>
            <person name="Buck C.B."/>
        </authorList>
    </citation>
    <scope>NUCLEOTIDE SEQUENCE</scope>
    <source>
        <strain evidence="1">CtW7Z6</strain>
    </source>
</reference>
<evidence type="ECO:0000313" key="1">
    <source>
        <dbReference type="EMBL" id="DAD95551.1"/>
    </source>
</evidence>
<protein>
    <submittedName>
        <fullName evidence="1">Uncharacterized protein</fullName>
    </submittedName>
</protein>